<dbReference type="Pfam" id="PF10182">
    <property type="entry name" value="Flo11"/>
    <property type="match status" value="1"/>
</dbReference>
<dbReference type="GeneID" id="62195385"/>
<feature type="signal peptide" evidence="2">
    <location>
        <begin position="1"/>
        <end position="16"/>
    </location>
</feature>
<accession>A0A875S3L3</accession>
<reference evidence="4" key="1">
    <citation type="submission" date="2020-10" db="EMBL/GenBank/DDBJ databases">
        <authorList>
            <person name="Roach M.J.R."/>
        </authorList>
    </citation>
    <scope>NUCLEOTIDE SEQUENCE</scope>
    <source>
        <strain evidence="4">CBS 1945</strain>
    </source>
</reference>
<evidence type="ECO:0000313" key="5">
    <source>
        <dbReference type="Proteomes" id="UP000662931"/>
    </source>
</evidence>
<dbReference type="PROSITE" id="PS51824">
    <property type="entry name" value="FLO11"/>
    <property type="match status" value="1"/>
</dbReference>
<proteinExistence type="predicted"/>
<dbReference type="EMBL" id="CP064813">
    <property type="protein sequence ID" value="QPG74652.1"/>
    <property type="molecule type" value="Genomic_DNA"/>
</dbReference>
<organism evidence="4 5">
    <name type="scientific">Eeniella nana</name>
    <name type="common">Yeast</name>
    <name type="synonym">Brettanomyces nanus</name>
    <dbReference type="NCBI Taxonomy" id="13502"/>
    <lineage>
        <taxon>Eukaryota</taxon>
        <taxon>Fungi</taxon>
        <taxon>Dikarya</taxon>
        <taxon>Ascomycota</taxon>
        <taxon>Saccharomycotina</taxon>
        <taxon>Pichiomycetes</taxon>
        <taxon>Pichiales</taxon>
        <taxon>Pichiaceae</taxon>
        <taxon>Brettanomyces</taxon>
    </lineage>
</organism>
<feature type="compositionally biased region" description="Low complexity" evidence="1">
    <location>
        <begin position="197"/>
        <end position="216"/>
    </location>
</feature>
<feature type="region of interest" description="Disordered" evidence="1">
    <location>
        <begin position="193"/>
        <end position="216"/>
    </location>
</feature>
<feature type="domain" description="Flo11" evidence="3">
    <location>
        <begin position="34"/>
        <end position="209"/>
    </location>
</feature>
<keyword evidence="2" id="KW-0732">Signal</keyword>
<sequence length="413" mass="42757">MRAFVLTSILAALAKASPIRNLVTRDTVDFVTGTYSQAIPVDASIECSSLDMTYKCGQDNYPCASGDISDVTDLGNNHYEITFTFASDDCIDISNLGEAKIIGIDSPESGTNLLLSRNSNVFKIDDACHWSATFVINGKQDGSQICTPSFTVQYDWFSGAGVSTSEKSSWKYSGSYDYLLSCSTNNMGQSNGDWPVASESSSAATESSSKASETSETAGTSYSTLTTVSSTVFVTTTCTIDTCATFTTTVPITKITTVPCSTSGEKSTSYITSTSIGSAIITSTSSGKTFTTVVPITEVVTVPCDSTETTKITVYPTTINSTVNGESSATSTAVVSAAVTSQPEAVTSAAPVSSSNSINPSTTVATSSSKSTTAAASTIASLTEFAGEAGALSPRFSSIIAFAFGFAALIIEA</sequence>
<evidence type="ECO:0000256" key="1">
    <source>
        <dbReference type="SAM" id="MobiDB-lite"/>
    </source>
</evidence>
<name>A0A875S3L3_EENNA</name>
<dbReference type="RefSeq" id="XP_038778217.1">
    <property type="nucleotide sequence ID" value="XM_038922289.1"/>
</dbReference>
<dbReference type="KEGG" id="bnn:FOA43_001984"/>
<keyword evidence="5" id="KW-1185">Reference proteome</keyword>
<dbReference type="OrthoDB" id="4070545at2759"/>
<dbReference type="SMART" id="SM01213">
    <property type="entry name" value="Flo11"/>
    <property type="match status" value="1"/>
</dbReference>
<feature type="chain" id="PRO_5034555042" description="Flo11 domain-containing protein" evidence="2">
    <location>
        <begin position="17"/>
        <end position="413"/>
    </location>
</feature>
<evidence type="ECO:0000313" key="4">
    <source>
        <dbReference type="EMBL" id="QPG74652.1"/>
    </source>
</evidence>
<evidence type="ECO:0000259" key="3">
    <source>
        <dbReference type="PROSITE" id="PS51824"/>
    </source>
</evidence>
<dbReference type="InterPro" id="IPR018789">
    <property type="entry name" value="Flo11"/>
</dbReference>
<evidence type="ECO:0000256" key="2">
    <source>
        <dbReference type="SAM" id="SignalP"/>
    </source>
</evidence>
<protein>
    <recommendedName>
        <fullName evidence="3">Flo11 domain-containing protein</fullName>
    </recommendedName>
</protein>
<gene>
    <name evidence="4" type="ORF">FOA43_001984</name>
</gene>
<dbReference type="Proteomes" id="UP000662931">
    <property type="component" value="Chromosome 2"/>
</dbReference>
<dbReference type="AlphaFoldDB" id="A0A875S3L3"/>